<feature type="signal peptide" evidence="1">
    <location>
        <begin position="1"/>
        <end position="21"/>
    </location>
</feature>
<keyword evidence="3" id="KW-1185">Reference proteome</keyword>
<reference evidence="2" key="1">
    <citation type="submission" date="2022-08" db="EMBL/GenBank/DDBJ databases">
        <title>Draft genome sequencing of Roseisolibacter agri AW1220.</title>
        <authorList>
            <person name="Tobiishi Y."/>
            <person name="Tonouchi A."/>
        </authorList>
    </citation>
    <scope>NUCLEOTIDE SEQUENCE</scope>
    <source>
        <strain evidence="2">AW1220</strain>
    </source>
</reference>
<dbReference type="Proteomes" id="UP001161325">
    <property type="component" value="Unassembled WGS sequence"/>
</dbReference>
<evidence type="ECO:0000313" key="3">
    <source>
        <dbReference type="Proteomes" id="UP001161325"/>
    </source>
</evidence>
<evidence type="ECO:0000313" key="2">
    <source>
        <dbReference type="EMBL" id="GLC24807.1"/>
    </source>
</evidence>
<gene>
    <name evidence="2" type="ORF">rosag_13200</name>
</gene>
<protein>
    <submittedName>
        <fullName evidence="2">Uncharacterized protein</fullName>
    </submittedName>
</protein>
<proteinExistence type="predicted"/>
<dbReference type="EMBL" id="BRXS01000002">
    <property type="protein sequence ID" value="GLC24807.1"/>
    <property type="molecule type" value="Genomic_DNA"/>
</dbReference>
<organism evidence="2 3">
    <name type="scientific">Roseisolibacter agri</name>
    <dbReference type="NCBI Taxonomy" id="2014610"/>
    <lineage>
        <taxon>Bacteria</taxon>
        <taxon>Pseudomonadati</taxon>
        <taxon>Gemmatimonadota</taxon>
        <taxon>Gemmatimonadia</taxon>
        <taxon>Gemmatimonadales</taxon>
        <taxon>Gemmatimonadaceae</taxon>
        <taxon>Roseisolibacter</taxon>
    </lineage>
</organism>
<dbReference type="RefSeq" id="WP_284349251.1">
    <property type="nucleotide sequence ID" value="NZ_BRXS01000002.1"/>
</dbReference>
<sequence length="193" mass="20395">MLSRLRPLALLLAVACSNKDAAPAAEGGTTPAASAPAAAAQADGDLADVQSYKLTMDKIDRLYAAQRAMAVRAKAMSPAERAALDSADGGDDDNDDQSLDGIAAKIERVPAMAAAVREAGLSPREFATISMAMLQSAMAGSVLQMRPKDNADSLVREMKANMDNVRFMREHEAEIKQKQEAMAAEMKKLGVDS</sequence>
<keyword evidence="1" id="KW-0732">Signal</keyword>
<comment type="caution">
    <text evidence="2">The sequence shown here is derived from an EMBL/GenBank/DDBJ whole genome shotgun (WGS) entry which is preliminary data.</text>
</comment>
<name>A0AA37V268_9BACT</name>
<accession>A0AA37V268</accession>
<evidence type="ECO:0000256" key="1">
    <source>
        <dbReference type="SAM" id="SignalP"/>
    </source>
</evidence>
<feature type="chain" id="PRO_5041318465" evidence="1">
    <location>
        <begin position="22"/>
        <end position="193"/>
    </location>
</feature>
<dbReference type="AlphaFoldDB" id="A0AA37V268"/>